<dbReference type="PANTHER" id="PTHR28360:SF1">
    <property type="entry name" value="DYNACTIN SUBUNIT 3"/>
    <property type="match status" value="1"/>
</dbReference>
<dbReference type="InterPro" id="IPR009991">
    <property type="entry name" value="DCTN3"/>
</dbReference>
<dbReference type="Pfam" id="PF07426">
    <property type="entry name" value="Dynactin_p22"/>
    <property type="match status" value="1"/>
</dbReference>
<organism evidence="1 2">
    <name type="scientific">Microctonus hyperodae</name>
    <name type="common">Parasitoid wasp</name>
    <dbReference type="NCBI Taxonomy" id="165561"/>
    <lineage>
        <taxon>Eukaryota</taxon>
        <taxon>Metazoa</taxon>
        <taxon>Ecdysozoa</taxon>
        <taxon>Arthropoda</taxon>
        <taxon>Hexapoda</taxon>
        <taxon>Insecta</taxon>
        <taxon>Pterygota</taxon>
        <taxon>Neoptera</taxon>
        <taxon>Endopterygota</taxon>
        <taxon>Hymenoptera</taxon>
        <taxon>Apocrita</taxon>
        <taxon>Ichneumonoidea</taxon>
        <taxon>Braconidae</taxon>
        <taxon>Euphorinae</taxon>
        <taxon>Microctonus</taxon>
    </lineage>
</organism>
<dbReference type="Proteomes" id="UP001168972">
    <property type="component" value="Unassembled WGS sequence"/>
</dbReference>
<reference evidence="1" key="1">
    <citation type="journal article" date="2023" name="bioRxiv">
        <title>Scaffold-level genome assemblies of two parasitoid biocontrol wasps reveal the parthenogenesis mechanism and an associated novel virus.</title>
        <authorList>
            <person name="Inwood S."/>
            <person name="Skelly J."/>
            <person name="Guhlin J."/>
            <person name="Harrop T."/>
            <person name="Goldson S."/>
            <person name="Dearden P."/>
        </authorList>
    </citation>
    <scope>NUCLEOTIDE SEQUENCE</scope>
    <source>
        <strain evidence="1">Lincoln</strain>
        <tissue evidence="1">Whole body</tissue>
    </source>
</reference>
<proteinExistence type="predicted"/>
<keyword evidence="2" id="KW-1185">Reference proteome</keyword>
<accession>A0AA39G654</accession>
<dbReference type="PANTHER" id="PTHR28360">
    <property type="entry name" value="DYNACTIN SUBUNIT 3"/>
    <property type="match status" value="1"/>
</dbReference>
<evidence type="ECO:0008006" key="3">
    <source>
        <dbReference type="Google" id="ProtNLM"/>
    </source>
</evidence>
<evidence type="ECO:0000313" key="1">
    <source>
        <dbReference type="EMBL" id="KAK0182265.1"/>
    </source>
</evidence>
<evidence type="ECO:0000313" key="2">
    <source>
        <dbReference type="Proteomes" id="UP001168972"/>
    </source>
</evidence>
<dbReference type="GO" id="GO:0005869">
    <property type="term" value="C:dynactin complex"/>
    <property type="evidence" value="ECO:0007669"/>
    <property type="project" value="InterPro"/>
</dbReference>
<name>A0AA39G654_MICHY</name>
<dbReference type="AlphaFoldDB" id="A0AA39G654"/>
<sequence length="188" mass="21426">MVAIELLEERVTELEKRIYGSSVPLIDDPLPQNSIVDNLLHINTLISSSLSGQEKACALVKRLPELNELLDLSYDDDDELYTEAKFEIIMAMKQELQKNLELLNKMNELMPVLEIDRIKNVPELTPKLEHLTVNYLQAYENSSEVNRSIYEVFSKYNNIMDTISKLMLSLDATITAAEIAAVPKKQLD</sequence>
<dbReference type="EMBL" id="JAQQBR010000001">
    <property type="protein sequence ID" value="KAK0182265.1"/>
    <property type="molecule type" value="Genomic_DNA"/>
</dbReference>
<comment type="caution">
    <text evidence="1">The sequence shown here is derived from an EMBL/GenBank/DDBJ whole genome shotgun (WGS) entry which is preliminary data.</text>
</comment>
<reference evidence="1" key="2">
    <citation type="submission" date="2023-03" db="EMBL/GenBank/DDBJ databases">
        <authorList>
            <person name="Inwood S.N."/>
            <person name="Skelly J.G."/>
            <person name="Guhlin J."/>
            <person name="Harrop T.W.R."/>
            <person name="Goldson S.G."/>
            <person name="Dearden P.K."/>
        </authorList>
    </citation>
    <scope>NUCLEOTIDE SEQUENCE</scope>
    <source>
        <strain evidence="1">Lincoln</strain>
        <tissue evidence="1">Whole body</tissue>
    </source>
</reference>
<dbReference type="GO" id="GO:0061640">
    <property type="term" value="P:cytoskeleton-dependent cytokinesis"/>
    <property type="evidence" value="ECO:0007669"/>
    <property type="project" value="InterPro"/>
</dbReference>
<protein>
    <recommendedName>
        <fullName evidence="3">Dynactin subunit 3</fullName>
    </recommendedName>
</protein>
<gene>
    <name evidence="1" type="ORF">PV327_000420</name>
</gene>